<organism evidence="2 3">
    <name type="scientific">Undibacterium pigrum</name>
    <dbReference type="NCBI Taxonomy" id="401470"/>
    <lineage>
        <taxon>Bacteria</taxon>
        <taxon>Pseudomonadati</taxon>
        <taxon>Pseudomonadota</taxon>
        <taxon>Betaproteobacteria</taxon>
        <taxon>Burkholderiales</taxon>
        <taxon>Oxalobacteraceae</taxon>
        <taxon>Undibacterium</taxon>
    </lineage>
</organism>
<dbReference type="OrthoDB" id="8585936at2"/>
<dbReference type="Gene3D" id="3.40.190.10">
    <property type="entry name" value="Periplasmic binding protein-like II"/>
    <property type="match status" value="2"/>
</dbReference>
<name>A0A318J9Q6_9BURK</name>
<dbReference type="PANTHER" id="PTHR35936:SF35">
    <property type="entry name" value="L-CYSTINE-BINDING PROTEIN TCYJ"/>
    <property type="match status" value="1"/>
</dbReference>
<dbReference type="Proteomes" id="UP000247792">
    <property type="component" value="Unassembled WGS sequence"/>
</dbReference>
<dbReference type="RefSeq" id="WP_110255792.1">
    <property type="nucleotide sequence ID" value="NZ_QJKB01000004.1"/>
</dbReference>
<accession>A0A318J9Q6</accession>
<proteinExistence type="predicted"/>
<gene>
    <name evidence="2" type="ORF">DFR42_104258</name>
</gene>
<feature type="signal peptide" evidence="1">
    <location>
        <begin position="1"/>
        <end position="21"/>
    </location>
</feature>
<keyword evidence="1" id="KW-0732">Signal</keyword>
<evidence type="ECO:0000313" key="2">
    <source>
        <dbReference type="EMBL" id="PXX43257.1"/>
    </source>
</evidence>
<comment type="caution">
    <text evidence="2">The sequence shown here is derived from an EMBL/GenBank/DDBJ whole genome shotgun (WGS) entry which is preliminary data.</text>
</comment>
<dbReference type="PANTHER" id="PTHR35936">
    <property type="entry name" value="MEMBRANE-BOUND LYTIC MUREIN TRANSGLYCOSYLASE F"/>
    <property type="match status" value="1"/>
</dbReference>
<sequence length="248" mass="28614">MHKICSALILLLCLCWQNSGAVEMVKVYSYHLKPPLILDQVTGRGLYNDMLSYLNKENTAYRFELIYLPRRRLDLLINSGNLDGLVIGVSPVWFNDREEQKFLWTLPLMNDIDDVVSSKNQAFEFAGAKSMTGMRIGLVLGYYYYGVNELIAEGKIQRDDASSEEHSFRKLLAGRIDAAIISRSNYDYEMKNHPDLNGQFYISKKPHDQYDRQILVPLNMPKVQQQINVILRNAANDPIWQKLISAYR</sequence>
<dbReference type="AlphaFoldDB" id="A0A318J9Q6"/>
<evidence type="ECO:0000313" key="3">
    <source>
        <dbReference type="Proteomes" id="UP000247792"/>
    </source>
</evidence>
<feature type="chain" id="PRO_5016240866" evidence="1">
    <location>
        <begin position="22"/>
        <end position="248"/>
    </location>
</feature>
<keyword evidence="3" id="KW-1185">Reference proteome</keyword>
<dbReference type="EMBL" id="QJKB01000004">
    <property type="protein sequence ID" value="PXX43257.1"/>
    <property type="molecule type" value="Genomic_DNA"/>
</dbReference>
<evidence type="ECO:0000256" key="1">
    <source>
        <dbReference type="SAM" id="SignalP"/>
    </source>
</evidence>
<dbReference type="SUPFAM" id="SSF53850">
    <property type="entry name" value="Periplasmic binding protein-like II"/>
    <property type="match status" value="1"/>
</dbReference>
<reference evidence="2 3" key="1">
    <citation type="submission" date="2018-05" db="EMBL/GenBank/DDBJ databases">
        <title>Genomic Encyclopedia of Type Strains, Phase IV (KMG-IV): sequencing the most valuable type-strain genomes for metagenomic binning, comparative biology and taxonomic classification.</title>
        <authorList>
            <person name="Goeker M."/>
        </authorList>
    </citation>
    <scope>NUCLEOTIDE SEQUENCE [LARGE SCALE GENOMIC DNA]</scope>
    <source>
        <strain evidence="2 3">DSM 19792</strain>
    </source>
</reference>
<protein>
    <submittedName>
        <fullName evidence="2">Amino acid ABC transporter substrate-binding protein (PAAT family)</fullName>
    </submittedName>
</protein>